<dbReference type="Proteomes" id="UP000254100">
    <property type="component" value="Unassembled WGS sequence"/>
</dbReference>
<name>A0A0D6XSR9_9STAP</name>
<dbReference type="STRING" id="569857.TP70_02345"/>
<dbReference type="EMBL" id="UHDT01000001">
    <property type="protein sequence ID" value="SUM57053.1"/>
    <property type="molecule type" value="Genomic_DNA"/>
</dbReference>
<evidence type="ECO:0000313" key="3">
    <source>
        <dbReference type="Proteomes" id="UP000032366"/>
    </source>
</evidence>
<accession>A0A0D6XSR9</accession>
<dbReference type="EMBL" id="JXWY01000013">
    <property type="protein sequence ID" value="KIX91470.1"/>
    <property type="molecule type" value="Genomic_DNA"/>
</dbReference>
<sequence>MFLEEFPHTITVERKAVTVDHTAYPPKEVTKISSEMMKAFMDTPTTSQLADFKAIGVELSSMLFVPYGADIRRTDIIIYDDVKYKLNGDLEDQGRQHEIYRVPLIRA</sequence>
<reference evidence="2 4" key="2">
    <citation type="submission" date="2018-06" db="EMBL/GenBank/DDBJ databases">
        <authorList>
            <consortium name="Pathogen Informatics"/>
            <person name="Doyle S."/>
        </authorList>
    </citation>
    <scope>NUCLEOTIDE SEQUENCE [LARGE SCALE GENOMIC DNA]</scope>
    <source>
        <strain evidence="2 4">NCTC13832</strain>
    </source>
</reference>
<gene>
    <name evidence="2" type="ORF">NCTC13832_00718</name>
    <name evidence="1" type="ORF">TP70_02345</name>
</gene>
<organism evidence="2 4">
    <name type="scientific">Staphylococcus microti</name>
    <dbReference type="NCBI Taxonomy" id="569857"/>
    <lineage>
        <taxon>Bacteria</taxon>
        <taxon>Bacillati</taxon>
        <taxon>Bacillota</taxon>
        <taxon>Bacilli</taxon>
        <taxon>Bacillales</taxon>
        <taxon>Staphylococcaceae</taxon>
        <taxon>Staphylococcus</taxon>
    </lineage>
</organism>
<evidence type="ECO:0000313" key="1">
    <source>
        <dbReference type="EMBL" id="KIX91470.1"/>
    </source>
</evidence>
<dbReference type="RefSeq" id="WP_044359059.1">
    <property type="nucleotide sequence ID" value="NZ_JXWY01000013.1"/>
</dbReference>
<evidence type="ECO:0000313" key="2">
    <source>
        <dbReference type="EMBL" id="SUM57053.1"/>
    </source>
</evidence>
<evidence type="ECO:0000313" key="4">
    <source>
        <dbReference type="Proteomes" id="UP000254100"/>
    </source>
</evidence>
<reference evidence="1 3" key="1">
    <citation type="submission" date="2015-01" db="EMBL/GenBank/DDBJ databases">
        <authorList>
            <person name="Guo J."/>
        </authorList>
    </citation>
    <scope>NUCLEOTIDE SEQUENCE [LARGE SCALE GENOMIC DNA]</scope>
    <source>
        <strain evidence="1 3">DSM 22147</strain>
    </source>
</reference>
<keyword evidence="3" id="KW-1185">Reference proteome</keyword>
<protein>
    <submittedName>
        <fullName evidence="2">Putative head-tail adaptor</fullName>
    </submittedName>
</protein>
<dbReference type="Proteomes" id="UP000032366">
    <property type="component" value="Unassembled WGS sequence"/>
</dbReference>
<dbReference type="AlphaFoldDB" id="A0A0D6XSR9"/>
<dbReference type="InterPro" id="IPR038666">
    <property type="entry name" value="SSP1_head-tail_sf"/>
</dbReference>
<dbReference type="OrthoDB" id="2736471at2"/>
<dbReference type="Gene3D" id="2.40.10.270">
    <property type="entry name" value="Bacteriophage SPP1 head-tail adaptor protein"/>
    <property type="match status" value="1"/>
</dbReference>
<proteinExistence type="predicted"/>